<dbReference type="EMBL" id="VSSQ01060774">
    <property type="protein sequence ID" value="MPN14182.1"/>
    <property type="molecule type" value="Genomic_DNA"/>
</dbReference>
<sequence length="73" mass="8446">MEYEQKPNISIEELQLRQLELENLVSELRDRIDMRDVQNAELLVKLRRAQQKGAVATMPVEKRNAALKVVTGQ</sequence>
<accession>A0A645FKU6</accession>
<gene>
    <name evidence="1" type="ORF">SDC9_161508</name>
</gene>
<evidence type="ECO:0000313" key="1">
    <source>
        <dbReference type="EMBL" id="MPN14182.1"/>
    </source>
</evidence>
<proteinExistence type="predicted"/>
<dbReference type="AlphaFoldDB" id="A0A645FKU6"/>
<reference evidence="1" key="1">
    <citation type="submission" date="2019-08" db="EMBL/GenBank/DDBJ databases">
        <authorList>
            <person name="Kucharzyk K."/>
            <person name="Murdoch R.W."/>
            <person name="Higgins S."/>
            <person name="Loffler F."/>
        </authorList>
    </citation>
    <scope>NUCLEOTIDE SEQUENCE</scope>
</reference>
<name>A0A645FKU6_9ZZZZ</name>
<protein>
    <submittedName>
        <fullName evidence="1">Uncharacterized protein</fullName>
    </submittedName>
</protein>
<organism evidence="1">
    <name type="scientific">bioreactor metagenome</name>
    <dbReference type="NCBI Taxonomy" id="1076179"/>
    <lineage>
        <taxon>unclassified sequences</taxon>
        <taxon>metagenomes</taxon>
        <taxon>ecological metagenomes</taxon>
    </lineage>
</organism>
<comment type="caution">
    <text evidence="1">The sequence shown here is derived from an EMBL/GenBank/DDBJ whole genome shotgun (WGS) entry which is preliminary data.</text>
</comment>